<reference evidence="1" key="2">
    <citation type="submission" date="2020-11" db="EMBL/GenBank/DDBJ databases">
        <authorList>
            <consortium name="DOE Joint Genome Institute"/>
            <person name="Kuo A."/>
            <person name="Miyauchi S."/>
            <person name="Kiss E."/>
            <person name="Drula E."/>
            <person name="Kohler A."/>
            <person name="Sanchez-Garcia M."/>
            <person name="Andreopoulos B."/>
            <person name="Barry K.W."/>
            <person name="Bonito G."/>
            <person name="Buee M."/>
            <person name="Carver A."/>
            <person name="Chen C."/>
            <person name="Cichocki N."/>
            <person name="Clum A."/>
            <person name="Culley D."/>
            <person name="Crous P.W."/>
            <person name="Fauchery L."/>
            <person name="Girlanda M."/>
            <person name="Hayes R."/>
            <person name="Keri Z."/>
            <person name="Labutti K."/>
            <person name="Lipzen A."/>
            <person name="Lombard V."/>
            <person name="Magnuson J."/>
            <person name="Maillard F."/>
            <person name="Morin E."/>
            <person name="Murat C."/>
            <person name="Nolan M."/>
            <person name="Ohm R."/>
            <person name="Pangilinan J."/>
            <person name="Pereira M."/>
            <person name="Perotto S."/>
            <person name="Peter M."/>
            <person name="Riley R."/>
            <person name="Sitrit Y."/>
            <person name="Stielow B."/>
            <person name="Szollosi G."/>
            <person name="Zifcakova L."/>
            <person name="Stursova M."/>
            <person name="Spatafora J.W."/>
            <person name="Tedersoo L."/>
            <person name="Vaario L.-M."/>
            <person name="Yamada A."/>
            <person name="Yan M."/>
            <person name="Wang P."/>
            <person name="Xu J."/>
            <person name="Bruns T."/>
            <person name="Baldrian P."/>
            <person name="Vilgalys R."/>
            <person name="Henrissat B."/>
            <person name="Grigoriev I.V."/>
            <person name="Hibbett D."/>
            <person name="Nagy L.G."/>
            <person name="Martin F.M."/>
        </authorList>
    </citation>
    <scope>NUCLEOTIDE SEQUENCE</scope>
    <source>
        <strain evidence="1">UH-Tt-Lm1</strain>
    </source>
</reference>
<dbReference type="PANTHER" id="PTHR38926:SF5">
    <property type="entry name" value="F-BOX AND LEUCINE-RICH REPEAT PROTEIN 6"/>
    <property type="match status" value="1"/>
</dbReference>
<dbReference type="EMBL" id="WIUZ02000008">
    <property type="protein sequence ID" value="KAF9784594.1"/>
    <property type="molecule type" value="Genomic_DNA"/>
</dbReference>
<name>A0A9P6HG09_9AGAM</name>
<dbReference type="Gene3D" id="3.80.10.10">
    <property type="entry name" value="Ribonuclease Inhibitor"/>
    <property type="match status" value="1"/>
</dbReference>
<accession>A0A9P6HG09</accession>
<reference evidence="1" key="1">
    <citation type="journal article" date="2020" name="Nat. Commun.">
        <title>Large-scale genome sequencing of mycorrhizal fungi provides insights into the early evolution of symbiotic traits.</title>
        <authorList>
            <person name="Miyauchi S."/>
            <person name="Kiss E."/>
            <person name="Kuo A."/>
            <person name="Drula E."/>
            <person name="Kohler A."/>
            <person name="Sanchez-Garcia M."/>
            <person name="Morin E."/>
            <person name="Andreopoulos B."/>
            <person name="Barry K.W."/>
            <person name="Bonito G."/>
            <person name="Buee M."/>
            <person name="Carver A."/>
            <person name="Chen C."/>
            <person name="Cichocki N."/>
            <person name="Clum A."/>
            <person name="Culley D."/>
            <person name="Crous P.W."/>
            <person name="Fauchery L."/>
            <person name="Girlanda M."/>
            <person name="Hayes R.D."/>
            <person name="Keri Z."/>
            <person name="LaButti K."/>
            <person name="Lipzen A."/>
            <person name="Lombard V."/>
            <person name="Magnuson J."/>
            <person name="Maillard F."/>
            <person name="Murat C."/>
            <person name="Nolan M."/>
            <person name="Ohm R.A."/>
            <person name="Pangilinan J."/>
            <person name="Pereira M.F."/>
            <person name="Perotto S."/>
            <person name="Peter M."/>
            <person name="Pfister S."/>
            <person name="Riley R."/>
            <person name="Sitrit Y."/>
            <person name="Stielow J.B."/>
            <person name="Szollosi G."/>
            <person name="Zifcakova L."/>
            <person name="Stursova M."/>
            <person name="Spatafora J.W."/>
            <person name="Tedersoo L."/>
            <person name="Vaario L.M."/>
            <person name="Yamada A."/>
            <person name="Yan M."/>
            <person name="Wang P."/>
            <person name="Xu J."/>
            <person name="Bruns T."/>
            <person name="Baldrian P."/>
            <person name="Vilgalys R."/>
            <person name="Dunand C."/>
            <person name="Henrissat B."/>
            <person name="Grigoriev I.V."/>
            <person name="Hibbett D."/>
            <person name="Nagy L.G."/>
            <person name="Martin F.M."/>
        </authorList>
    </citation>
    <scope>NUCLEOTIDE SEQUENCE</scope>
    <source>
        <strain evidence="1">UH-Tt-Lm1</strain>
    </source>
</reference>
<evidence type="ECO:0000313" key="1">
    <source>
        <dbReference type="EMBL" id="KAF9784594.1"/>
    </source>
</evidence>
<organism evidence="1 2">
    <name type="scientific">Thelephora terrestris</name>
    <dbReference type="NCBI Taxonomy" id="56493"/>
    <lineage>
        <taxon>Eukaryota</taxon>
        <taxon>Fungi</taxon>
        <taxon>Dikarya</taxon>
        <taxon>Basidiomycota</taxon>
        <taxon>Agaricomycotina</taxon>
        <taxon>Agaricomycetes</taxon>
        <taxon>Thelephorales</taxon>
        <taxon>Thelephoraceae</taxon>
        <taxon>Thelephora</taxon>
    </lineage>
</organism>
<dbReference type="InterPro" id="IPR032675">
    <property type="entry name" value="LRR_dom_sf"/>
</dbReference>
<proteinExistence type="predicted"/>
<gene>
    <name evidence="1" type="ORF">BJ322DRAFT_1021314</name>
</gene>
<dbReference type="PANTHER" id="PTHR38926">
    <property type="entry name" value="F-BOX DOMAIN CONTAINING PROTEIN, EXPRESSED"/>
    <property type="match status" value="1"/>
</dbReference>
<comment type="caution">
    <text evidence="1">The sequence shown here is derived from an EMBL/GenBank/DDBJ whole genome shotgun (WGS) entry which is preliminary data.</text>
</comment>
<dbReference type="Proteomes" id="UP000736335">
    <property type="component" value="Unassembled WGS sequence"/>
</dbReference>
<keyword evidence="2" id="KW-1185">Reference proteome</keyword>
<dbReference type="OrthoDB" id="2921349at2759"/>
<evidence type="ECO:0000313" key="2">
    <source>
        <dbReference type="Proteomes" id="UP000736335"/>
    </source>
</evidence>
<dbReference type="AlphaFoldDB" id="A0A9P6HG09"/>
<sequence length="523" mass="58743">MESYPGADLTTEQLLDALFRRVEQQRSVCSWNVKDPDFRFMISNQEEVLSKLLFEVRKMCSSMNVASSAPAEVITRIAMEGRLLVPGRRCDLVSMTQVCKSWREAVISYPLLWNTISDESEMVTRMCLERSENLPLTVFLPDFSAWSSSTMHLVGTHASRFETLSLSGSLFGGLSEIFTNLIPGEDPLLRELSLVCTERLGTTSLIEHGSLCSPILSKDIPTLRKIRLSSFPLTPQLSALRHLTNMELTGLGPTPVGGVLDLLANNPHLEQVAISDLLDSEGSRREDLSIALPRLRNLVVRACDAVDILRCLHLPRSADLKVEIHHSFKEATLPWAYQPYSTIQLSRDLESHNIYIHTSPKFHLKLLTLFLEISAEFEELPPNTDEVLGPSTVQFIKCFRFWADQSYSIQHPFLFSDALNHMERLETLSLDCSPASLGEIFFILIDAECCPLLHTMIIRLPEGVAVNAEEDSLLDVVRCRAGGGNAIRRLQIMVSSEEYVPTCSQILEPFVQEVEILVCQLRV</sequence>
<protein>
    <recommendedName>
        <fullName evidence="3">F-box domain-containing protein</fullName>
    </recommendedName>
</protein>
<evidence type="ECO:0008006" key="3">
    <source>
        <dbReference type="Google" id="ProtNLM"/>
    </source>
</evidence>